<name>A0A1J5QEG9_9ZZZZ</name>
<dbReference type="EMBL" id="MLJW01002533">
    <property type="protein sequence ID" value="OIQ74365.1"/>
    <property type="molecule type" value="Genomic_DNA"/>
</dbReference>
<proteinExistence type="predicted"/>
<keyword evidence="1" id="KW-1133">Transmembrane helix</keyword>
<dbReference type="InterPro" id="IPR022064">
    <property type="entry name" value="DUF3619"/>
</dbReference>
<gene>
    <name evidence="2" type="ORF">GALL_439820</name>
</gene>
<accession>A0A1J5QEG9</accession>
<organism evidence="2">
    <name type="scientific">mine drainage metagenome</name>
    <dbReference type="NCBI Taxonomy" id="410659"/>
    <lineage>
        <taxon>unclassified sequences</taxon>
        <taxon>metagenomes</taxon>
        <taxon>ecological metagenomes</taxon>
    </lineage>
</organism>
<dbReference type="Pfam" id="PF12279">
    <property type="entry name" value="DUF3619"/>
    <property type="match status" value="1"/>
</dbReference>
<sequence length="142" mass="15740">MKTDAPDTLRSSVEARLGQQIASRMLDAEQNIMPHQGERLKALRMMALDRARVSRTQTVPSVVHQGSVLALSGPSNWKSWLFRASAMLPLLVLVAGLLALQHYQQEKFVRATADIDTALLLDELPPAAYADPGFASYLRQDR</sequence>
<comment type="caution">
    <text evidence="2">The sequence shown here is derived from an EMBL/GenBank/DDBJ whole genome shotgun (WGS) entry which is preliminary data.</text>
</comment>
<keyword evidence="1" id="KW-0472">Membrane</keyword>
<reference evidence="2" key="1">
    <citation type="submission" date="2016-10" db="EMBL/GenBank/DDBJ databases">
        <title>Sequence of Gallionella enrichment culture.</title>
        <authorList>
            <person name="Poehlein A."/>
            <person name="Muehling M."/>
            <person name="Daniel R."/>
        </authorList>
    </citation>
    <scope>NUCLEOTIDE SEQUENCE</scope>
</reference>
<feature type="transmembrane region" description="Helical" evidence="1">
    <location>
        <begin position="80"/>
        <end position="100"/>
    </location>
</feature>
<keyword evidence="1" id="KW-0812">Transmembrane</keyword>
<evidence type="ECO:0008006" key="3">
    <source>
        <dbReference type="Google" id="ProtNLM"/>
    </source>
</evidence>
<evidence type="ECO:0000313" key="2">
    <source>
        <dbReference type="EMBL" id="OIQ74365.1"/>
    </source>
</evidence>
<dbReference type="AlphaFoldDB" id="A0A1J5QEG9"/>
<evidence type="ECO:0000256" key="1">
    <source>
        <dbReference type="SAM" id="Phobius"/>
    </source>
</evidence>
<protein>
    <recommendedName>
        <fullName evidence="3">Transmembrane protein</fullName>
    </recommendedName>
</protein>